<dbReference type="STRING" id="281362.AT959_10375"/>
<feature type="domain" description="PAS" evidence="1">
    <location>
        <begin position="193"/>
        <end position="246"/>
    </location>
</feature>
<dbReference type="Pfam" id="PF01590">
    <property type="entry name" value="GAF"/>
    <property type="match status" value="1"/>
</dbReference>
<evidence type="ECO:0000313" key="3">
    <source>
        <dbReference type="Proteomes" id="UP000070186"/>
    </source>
</evidence>
<reference evidence="2 3" key="1">
    <citation type="submission" date="2015-12" db="EMBL/GenBank/DDBJ databases">
        <title>Nitrous oxide reduction kinetics distinguish bacteria harboring typical versus atypical NosZ.</title>
        <authorList>
            <person name="Yoon S."/>
            <person name="Nissen S."/>
            <person name="Park D."/>
            <person name="Sanford R.A."/>
            <person name="Loeffler F.E."/>
        </authorList>
    </citation>
    <scope>NUCLEOTIDE SEQUENCE [LARGE SCALE GENOMIC DNA]</scope>
    <source>
        <strain evidence="2 3">ATCC BAA-841</strain>
    </source>
</reference>
<dbReference type="SUPFAM" id="SSF55785">
    <property type="entry name" value="PYP-like sensor domain (PAS domain)"/>
    <property type="match status" value="1"/>
</dbReference>
<dbReference type="Proteomes" id="UP000070186">
    <property type="component" value="Unassembled WGS sequence"/>
</dbReference>
<dbReference type="SMART" id="SM00091">
    <property type="entry name" value="PAS"/>
    <property type="match status" value="1"/>
</dbReference>
<dbReference type="EMBL" id="LODL01000019">
    <property type="protein sequence ID" value="KXB31090.1"/>
    <property type="molecule type" value="Genomic_DNA"/>
</dbReference>
<dbReference type="AlphaFoldDB" id="A0A133XJH4"/>
<dbReference type="Gene3D" id="3.30.450.40">
    <property type="match status" value="1"/>
</dbReference>
<dbReference type="CDD" id="cd00130">
    <property type="entry name" value="PAS"/>
    <property type="match status" value="1"/>
</dbReference>
<dbReference type="SUPFAM" id="SSF55781">
    <property type="entry name" value="GAF domain-like"/>
    <property type="match status" value="1"/>
</dbReference>
<evidence type="ECO:0000313" key="2">
    <source>
        <dbReference type="EMBL" id="KXB31090.1"/>
    </source>
</evidence>
<gene>
    <name evidence="2" type="ORF">AT959_10375</name>
</gene>
<sequence length="306" mass="33602">MENLLNPGLASTLLSPYDLQEGVASLSRGVFFKEASLDMTLSILTESAARMSGVERVSIWALNNGQQELRCLELYERSSARHSSGGALLASQYPAYFQALHNEGCIAADDPAQHPMTQELSTDYLQRHRVSAMLATPIHIRGDLQGVLCLEQVGPRQPWAAVHRLFAQAVANLVTLALVEYEAEQARTQARTANERLQAVFDASRDAMLLVDGESGIVLDANRQAESLFAYPRRLLIGRHQRALHPLAVADECALRFRQLVTGQSQSRVFTDIQRADGSVRAVEIATEVADVSAGRKLVLGIFRPI</sequence>
<dbReference type="Gene3D" id="3.30.450.20">
    <property type="entry name" value="PAS domain"/>
    <property type="match status" value="1"/>
</dbReference>
<name>A0A133XJH4_9RHOO</name>
<dbReference type="InterPro" id="IPR035965">
    <property type="entry name" value="PAS-like_dom_sf"/>
</dbReference>
<dbReference type="SMART" id="SM00065">
    <property type="entry name" value="GAF"/>
    <property type="match status" value="1"/>
</dbReference>
<protein>
    <recommendedName>
        <fullName evidence="1">PAS domain-containing protein</fullName>
    </recommendedName>
</protein>
<organism evidence="2 3">
    <name type="scientific">Dechloromonas denitrificans</name>
    <dbReference type="NCBI Taxonomy" id="281362"/>
    <lineage>
        <taxon>Bacteria</taxon>
        <taxon>Pseudomonadati</taxon>
        <taxon>Pseudomonadota</taxon>
        <taxon>Betaproteobacteria</taxon>
        <taxon>Rhodocyclales</taxon>
        <taxon>Azonexaceae</taxon>
        <taxon>Dechloromonas</taxon>
    </lineage>
</organism>
<dbReference type="Pfam" id="PF13188">
    <property type="entry name" value="PAS_8"/>
    <property type="match status" value="1"/>
</dbReference>
<accession>A0A133XJH4</accession>
<dbReference type="InterPro" id="IPR029016">
    <property type="entry name" value="GAF-like_dom_sf"/>
</dbReference>
<dbReference type="PROSITE" id="PS50112">
    <property type="entry name" value="PAS"/>
    <property type="match status" value="1"/>
</dbReference>
<keyword evidence="3" id="KW-1185">Reference proteome</keyword>
<dbReference type="RefSeq" id="WP_066882895.1">
    <property type="nucleotide sequence ID" value="NZ_LODL01000019.1"/>
</dbReference>
<comment type="caution">
    <text evidence="2">The sequence shown here is derived from an EMBL/GenBank/DDBJ whole genome shotgun (WGS) entry which is preliminary data.</text>
</comment>
<dbReference type="InterPro" id="IPR003018">
    <property type="entry name" value="GAF"/>
</dbReference>
<evidence type="ECO:0000259" key="1">
    <source>
        <dbReference type="PROSITE" id="PS50112"/>
    </source>
</evidence>
<dbReference type="NCBIfam" id="TIGR00229">
    <property type="entry name" value="sensory_box"/>
    <property type="match status" value="1"/>
</dbReference>
<dbReference type="InterPro" id="IPR000014">
    <property type="entry name" value="PAS"/>
</dbReference>
<proteinExistence type="predicted"/>